<evidence type="ECO:0000313" key="7">
    <source>
        <dbReference type="EMBL" id="RDB58700.1"/>
    </source>
</evidence>
<dbReference type="PANTHER" id="PTHR30238">
    <property type="entry name" value="MEMBRANE BOUND PREDICTED REDOX MODULATOR"/>
    <property type="match status" value="1"/>
</dbReference>
<comment type="subcellular location">
    <subcellularLocation>
        <location evidence="1">Membrane</location>
        <topology evidence="1">Multi-pass membrane protein</topology>
    </subcellularLocation>
</comment>
<keyword evidence="4 6" id="KW-1133">Transmembrane helix</keyword>
<accession>A0A369LHA1</accession>
<dbReference type="GO" id="GO:0016020">
    <property type="term" value="C:membrane"/>
    <property type="evidence" value="ECO:0007669"/>
    <property type="project" value="UniProtKB-SubCell"/>
</dbReference>
<evidence type="ECO:0000256" key="6">
    <source>
        <dbReference type="SAM" id="Phobius"/>
    </source>
</evidence>
<dbReference type="EMBL" id="PPTO01000007">
    <property type="protein sequence ID" value="RDB58700.1"/>
    <property type="molecule type" value="Genomic_DNA"/>
</dbReference>
<evidence type="ECO:0008006" key="9">
    <source>
        <dbReference type="Google" id="ProtNLM"/>
    </source>
</evidence>
<gene>
    <name evidence="7" type="ORF">C1881_05320</name>
</gene>
<dbReference type="RefSeq" id="WP_114615500.1">
    <property type="nucleotide sequence ID" value="NZ_PPTO01000007.1"/>
</dbReference>
<name>A0A369LHA1_9ACTN</name>
<keyword evidence="5 6" id="KW-0472">Membrane</keyword>
<dbReference type="AlphaFoldDB" id="A0A369LHA1"/>
<dbReference type="Pfam" id="PF03741">
    <property type="entry name" value="TerC"/>
    <property type="match status" value="1"/>
</dbReference>
<dbReference type="PANTHER" id="PTHR30238:SF4">
    <property type="entry name" value="SLL1022 PROTEIN"/>
    <property type="match status" value="1"/>
</dbReference>
<feature type="transmembrane region" description="Helical" evidence="6">
    <location>
        <begin position="12"/>
        <end position="31"/>
    </location>
</feature>
<evidence type="ECO:0000256" key="4">
    <source>
        <dbReference type="ARBA" id="ARBA00022989"/>
    </source>
</evidence>
<proteinExistence type="inferred from homology"/>
<sequence length="293" mass="32753">MDLSIFTTPEAWISLVTLIFLEIVLGVDNIVFISITSSRLPAEKQHIGRKLGLLGAMISRCIFLCFASYLVHMTKPLFSLDLGFWAHGFCVRDFVLLLGGAYLIYKGIDELRDVLALTEEKAEHSEEHKSLRQIGLAQAIATIMVMDVVFSIDSVITAVGLADHLIIMIMAVMIAIVVMMVFIDPISDFINKHTEMKILALVFISVIGVLLVLDSLGINSGIEVLDMHMEKLMVYFAMVFAVVLELIQMRHSTNLEMWNRERWQNMTGDAVKAELLSSEGRESGDSEGEKVEK</sequence>
<feature type="transmembrane region" description="Helical" evidence="6">
    <location>
        <begin position="198"/>
        <end position="220"/>
    </location>
</feature>
<feature type="transmembrane region" description="Helical" evidence="6">
    <location>
        <begin position="84"/>
        <end position="105"/>
    </location>
</feature>
<protein>
    <recommendedName>
        <fullName evidence="9">TerC family protein</fullName>
    </recommendedName>
</protein>
<organism evidence="7 8">
    <name type="scientific">Slackia isoflavoniconvertens</name>
    <dbReference type="NCBI Taxonomy" id="572010"/>
    <lineage>
        <taxon>Bacteria</taxon>
        <taxon>Bacillati</taxon>
        <taxon>Actinomycetota</taxon>
        <taxon>Coriobacteriia</taxon>
        <taxon>Eggerthellales</taxon>
        <taxon>Eggerthellaceae</taxon>
        <taxon>Slackia</taxon>
    </lineage>
</organism>
<dbReference type="Proteomes" id="UP000253975">
    <property type="component" value="Unassembled WGS sequence"/>
</dbReference>
<feature type="transmembrane region" description="Helical" evidence="6">
    <location>
        <begin position="165"/>
        <end position="186"/>
    </location>
</feature>
<feature type="transmembrane region" description="Helical" evidence="6">
    <location>
        <begin position="51"/>
        <end position="72"/>
    </location>
</feature>
<reference evidence="7 8" key="1">
    <citation type="journal article" date="2018" name="Elife">
        <title>Discovery and characterization of a prevalent human gut bacterial enzyme sufficient for the inactivation of a family of plant toxins.</title>
        <authorList>
            <person name="Koppel N."/>
            <person name="Bisanz J.E."/>
            <person name="Pandelia M.E."/>
            <person name="Turnbaugh P.J."/>
            <person name="Balskus E.P."/>
        </authorList>
    </citation>
    <scope>NUCLEOTIDE SEQUENCE [LARGE SCALE GENOMIC DNA]</scope>
    <source>
        <strain evidence="7 8">OB21 GAM31</strain>
    </source>
</reference>
<evidence type="ECO:0000256" key="5">
    <source>
        <dbReference type="ARBA" id="ARBA00023136"/>
    </source>
</evidence>
<evidence type="ECO:0000256" key="1">
    <source>
        <dbReference type="ARBA" id="ARBA00004141"/>
    </source>
</evidence>
<evidence type="ECO:0000256" key="2">
    <source>
        <dbReference type="ARBA" id="ARBA00007511"/>
    </source>
</evidence>
<comment type="caution">
    <text evidence="7">The sequence shown here is derived from an EMBL/GenBank/DDBJ whole genome shotgun (WGS) entry which is preliminary data.</text>
</comment>
<feature type="transmembrane region" description="Helical" evidence="6">
    <location>
        <begin position="139"/>
        <end position="159"/>
    </location>
</feature>
<evidence type="ECO:0000256" key="3">
    <source>
        <dbReference type="ARBA" id="ARBA00022692"/>
    </source>
</evidence>
<dbReference type="InterPro" id="IPR005496">
    <property type="entry name" value="Integral_membrane_TerC"/>
</dbReference>
<feature type="transmembrane region" description="Helical" evidence="6">
    <location>
        <begin position="232"/>
        <end position="249"/>
    </location>
</feature>
<keyword evidence="3 6" id="KW-0812">Transmembrane</keyword>
<comment type="similarity">
    <text evidence="2">Belongs to the TerC family.</text>
</comment>
<evidence type="ECO:0000313" key="8">
    <source>
        <dbReference type="Proteomes" id="UP000253975"/>
    </source>
</evidence>